<dbReference type="PANTHER" id="PTHR33204:SF18">
    <property type="entry name" value="TRANSCRIPTIONAL REGULATORY PROTEIN"/>
    <property type="match status" value="1"/>
</dbReference>
<dbReference type="Gene3D" id="1.10.10.10">
    <property type="entry name" value="Winged helix-like DNA-binding domain superfamily/Winged helix DNA-binding domain"/>
    <property type="match status" value="1"/>
</dbReference>
<dbReference type="PANTHER" id="PTHR33204">
    <property type="entry name" value="TRANSCRIPTIONAL REGULATOR, MARR FAMILY"/>
    <property type="match status" value="1"/>
</dbReference>
<dbReference type="Pfam" id="PF01638">
    <property type="entry name" value="HxlR"/>
    <property type="match status" value="1"/>
</dbReference>
<reference evidence="5 6" key="1">
    <citation type="submission" date="2017-04" db="EMBL/GenBank/DDBJ databases">
        <authorList>
            <person name="Afonso C.L."/>
            <person name="Miller P.J."/>
            <person name="Scott M.A."/>
            <person name="Spackman E."/>
            <person name="Goraichik I."/>
            <person name="Dimitrov K.M."/>
            <person name="Suarez D.L."/>
            <person name="Swayne D.E."/>
        </authorList>
    </citation>
    <scope>NUCLEOTIDE SEQUENCE [LARGE SCALE GENOMIC DNA]</scope>
    <source>
        <strain evidence="5 6">KR-140</strain>
    </source>
</reference>
<evidence type="ECO:0000313" key="5">
    <source>
        <dbReference type="EMBL" id="SMB92072.1"/>
    </source>
</evidence>
<name>A0A1W1VFE2_9DEIO</name>
<evidence type="ECO:0000256" key="2">
    <source>
        <dbReference type="ARBA" id="ARBA00023125"/>
    </source>
</evidence>
<evidence type="ECO:0000256" key="3">
    <source>
        <dbReference type="ARBA" id="ARBA00023163"/>
    </source>
</evidence>
<keyword evidence="6" id="KW-1185">Reference proteome</keyword>
<dbReference type="Proteomes" id="UP000192582">
    <property type="component" value="Unassembled WGS sequence"/>
</dbReference>
<dbReference type="InterPro" id="IPR036390">
    <property type="entry name" value="WH_DNA-bd_sf"/>
</dbReference>
<dbReference type="InterPro" id="IPR002577">
    <property type="entry name" value="HTH_HxlR"/>
</dbReference>
<dbReference type="EMBL" id="FWWU01000009">
    <property type="protein sequence ID" value="SMB92072.1"/>
    <property type="molecule type" value="Genomic_DNA"/>
</dbReference>
<keyword evidence="1" id="KW-0805">Transcription regulation</keyword>
<dbReference type="InterPro" id="IPR036388">
    <property type="entry name" value="WH-like_DNA-bd_sf"/>
</dbReference>
<dbReference type="STRING" id="695939.SAMN00790413_01433"/>
<evidence type="ECO:0000256" key="1">
    <source>
        <dbReference type="ARBA" id="ARBA00023015"/>
    </source>
</evidence>
<organism evidence="5 6">
    <name type="scientific">Deinococcus hopiensis KR-140</name>
    <dbReference type="NCBI Taxonomy" id="695939"/>
    <lineage>
        <taxon>Bacteria</taxon>
        <taxon>Thermotogati</taxon>
        <taxon>Deinococcota</taxon>
        <taxon>Deinococci</taxon>
        <taxon>Deinococcales</taxon>
        <taxon>Deinococcaceae</taxon>
        <taxon>Deinococcus</taxon>
    </lineage>
</organism>
<accession>A0A1W1VFE2</accession>
<protein>
    <submittedName>
        <fullName evidence="5">Transcriptional regulator, HxlR family</fullName>
    </submittedName>
</protein>
<gene>
    <name evidence="5" type="ORF">SAMN00790413_01433</name>
</gene>
<evidence type="ECO:0000259" key="4">
    <source>
        <dbReference type="PROSITE" id="PS51118"/>
    </source>
</evidence>
<dbReference type="RefSeq" id="WP_245808405.1">
    <property type="nucleotide sequence ID" value="NZ_FWWU01000009.1"/>
</dbReference>
<dbReference type="AlphaFoldDB" id="A0A1W1VFE2"/>
<keyword evidence="2" id="KW-0238">DNA-binding</keyword>
<dbReference type="GO" id="GO:0003677">
    <property type="term" value="F:DNA binding"/>
    <property type="evidence" value="ECO:0007669"/>
    <property type="project" value="UniProtKB-KW"/>
</dbReference>
<dbReference type="PROSITE" id="PS51118">
    <property type="entry name" value="HTH_HXLR"/>
    <property type="match status" value="1"/>
</dbReference>
<feature type="domain" description="HTH hxlR-type" evidence="4">
    <location>
        <begin position="26"/>
        <end position="130"/>
    </location>
</feature>
<proteinExistence type="predicted"/>
<dbReference type="SUPFAM" id="SSF46785">
    <property type="entry name" value="Winged helix' DNA-binding domain"/>
    <property type="match status" value="1"/>
</dbReference>
<sequence length="143" mass="15284">MVDVEGARLVRGTLFPGLYTPPAETGPGLDRLPREITGRVADKWTVTALEVPADHGRLRFTQVGEWMGGLSQKTLTKALRQMGTGGPVPRTVYPVIPPQVKCGLTDMGGGLSAAFCGGRHWAERHREAVGAARQTFGSRCGNS</sequence>
<keyword evidence="3" id="KW-0804">Transcription</keyword>
<evidence type="ECO:0000313" key="6">
    <source>
        <dbReference type="Proteomes" id="UP000192582"/>
    </source>
</evidence>